<protein>
    <submittedName>
        <fullName evidence="1">Uncharacterized protein</fullName>
    </submittedName>
</protein>
<evidence type="ECO:0000313" key="1">
    <source>
        <dbReference type="EMBL" id="QDG50520.1"/>
    </source>
</evidence>
<keyword evidence="2" id="KW-1185">Reference proteome</keyword>
<dbReference type="EMBL" id="CP041186">
    <property type="protein sequence ID" value="QDG50520.1"/>
    <property type="molecule type" value="Genomic_DNA"/>
</dbReference>
<gene>
    <name evidence="1" type="ORF">FIV42_07170</name>
</gene>
<accession>A0A5B8Y2A2</accession>
<reference evidence="1 2" key="1">
    <citation type="submission" date="2019-06" db="EMBL/GenBank/DDBJ databases">
        <title>Persicimonas caeni gen. nov., sp. nov., a predatory bacterium isolated from solar saltern.</title>
        <authorList>
            <person name="Wang S."/>
        </authorList>
    </citation>
    <scope>NUCLEOTIDE SEQUENCE [LARGE SCALE GENOMIC DNA]</scope>
    <source>
        <strain evidence="1 2">YN101</strain>
    </source>
</reference>
<sequence>MNERSQSCRIASCRIAPALVLVAFTALCALVLGSGCEEYCAGTERSYNRALAAERTEVVEPEALSGDSPAQFGLALKTELIGDILDIVLQPTIDGALTAVSAINVDGDQVRLRSEGQILDLDVASDSACDHCFRITANLDGAIHADIPDWGNETANLGGSMSLVVPLLLERGETSDAALKLDLPAFVDIGRSSISARLGGVSDEVADMLEAPLSNLLLELLKDQLAPVTVAEFDAPSFGIPGFKLLPVQLVTDDASGTVFAGFATNIEALDVPGAAGVEPITDLAESENLAIAFQPAIIGHSLSLLMNDGQVARTYDLSGNASSRGNAHVTLDGFEVGEHLLDPPDAEADAGYGDGADAGYGADVMTLSADAGSSEFPDAQAPDVPFALGFQVFNLSSRDGFCFGFGAQAVGGVSVRDSNLEIDLVDVRFTDSFYRDSLVNLSNWMDADFVTQSRTLVSQSLDKATVTVPGTELSLGATGLELRPNAVVLRAQSAPQ</sequence>
<name>A0A4Y6PQJ6_PERCE</name>
<dbReference type="OrthoDB" id="9955094at2"/>
<dbReference type="AlphaFoldDB" id="A0A4Y6PQJ6"/>
<accession>A0A4Y6PQJ6</accession>
<dbReference type="Proteomes" id="UP000315995">
    <property type="component" value="Chromosome"/>
</dbReference>
<proteinExistence type="predicted"/>
<evidence type="ECO:0000313" key="2">
    <source>
        <dbReference type="Proteomes" id="UP000315995"/>
    </source>
</evidence>
<dbReference type="RefSeq" id="WP_141197012.1">
    <property type="nucleotide sequence ID" value="NZ_CP041186.1"/>
</dbReference>
<organism evidence="1 2">
    <name type="scientific">Persicimonas caeni</name>
    <dbReference type="NCBI Taxonomy" id="2292766"/>
    <lineage>
        <taxon>Bacteria</taxon>
        <taxon>Deltaproteobacteria</taxon>
        <taxon>Bradymonadales</taxon>
        <taxon>Bradymonadaceae</taxon>
        <taxon>Persicimonas</taxon>
    </lineage>
</organism>